<dbReference type="eggNOG" id="ENOG502Z8U6">
    <property type="taxonomic scope" value="Bacteria"/>
</dbReference>
<comment type="caution">
    <text evidence="1">The sequence shown here is derived from an EMBL/GenBank/DDBJ whole genome shotgun (WGS) entry which is preliminary data.</text>
</comment>
<dbReference type="Proteomes" id="UP000002754">
    <property type="component" value="Unassembled WGS sequence"/>
</dbReference>
<dbReference type="CDD" id="cd16414">
    <property type="entry name" value="dndB_like"/>
    <property type="match status" value="1"/>
</dbReference>
<evidence type="ECO:0000313" key="2">
    <source>
        <dbReference type="EMBL" id="THG92227.1"/>
    </source>
</evidence>
<dbReference type="RefSeq" id="WP_003322234.1">
    <property type="nucleotide sequence ID" value="NZ_ALPT02000048.1"/>
</dbReference>
<evidence type="ECO:0008006" key="5">
    <source>
        <dbReference type="Google" id="ProtNLM"/>
    </source>
</evidence>
<evidence type="ECO:0000313" key="1">
    <source>
        <dbReference type="EMBL" id="KGA96735.1"/>
    </source>
</evidence>
<evidence type="ECO:0000313" key="3">
    <source>
        <dbReference type="Proteomes" id="UP000002754"/>
    </source>
</evidence>
<dbReference type="InterPro" id="IPR017601">
    <property type="entry name" value="DGQHR-contain_dom"/>
</dbReference>
<organism evidence="1 3">
    <name type="scientific">Alkalihalobacillus alcalophilus ATCC 27647 = CGMCC 1.3604</name>
    <dbReference type="NCBI Taxonomy" id="1218173"/>
    <lineage>
        <taxon>Bacteria</taxon>
        <taxon>Bacillati</taxon>
        <taxon>Bacillota</taxon>
        <taxon>Bacilli</taxon>
        <taxon>Bacillales</taxon>
        <taxon>Bacillaceae</taxon>
        <taxon>Alkalihalobacillus</taxon>
    </lineage>
</organism>
<dbReference type="EMBL" id="ALPT02000048">
    <property type="protein sequence ID" value="KGA96735.1"/>
    <property type="molecule type" value="Genomic_DNA"/>
</dbReference>
<dbReference type="Proteomes" id="UP000297014">
    <property type="component" value="Unassembled WGS sequence"/>
</dbReference>
<reference evidence="2 4" key="2">
    <citation type="submission" date="2014-01" db="EMBL/GenBank/DDBJ databases">
        <title>Draft genome sequencing of Bacillus alcalophilus CGMCC 1.3604.</title>
        <authorList>
            <person name="Yang J."/>
            <person name="Diao L."/>
            <person name="Yang S."/>
        </authorList>
    </citation>
    <scope>NUCLEOTIDE SEQUENCE [LARGE SCALE GENOMIC DNA]</scope>
    <source>
        <strain evidence="2 4">CGMCC 1.3604</strain>
    </source>
</reference>
<dbReference type="Pfam" id="PF14072">
    <property type="entry name" value="DndB"/>
    <property type="match status" value="1"/>
</dbReference>
<dbReference type="EMBL" id="JALP01000011">
    <property type="protein sequence ID" value="THG92227.1"/>
    <property type="molecule type" value="Genomic_DNA"/>
</dbReference>
<gene>
    <name evidence="2" type="ORF">AJ85_14195</name>
    <name evidence="1" type="ORF">BALCAV_0214330</name>
</gene>
<accession>A0A094XDB0</accession>
<evidence type="ECO:0000313" key="4">
    <source>
        <dbReference type="Proteomes" id="UP000297014"/>
    </source>
</evidence>
<name>A0A094XDB0_ALKAL</name>
<reference evidence="1 3" key="1">
    <citation type="journal article" date="2014" name="Genome Announc.">
        <title>Draft Genome Sequence of Bacillus alcalophilus AV1934, a Classic Alkaliphile Isolated from Human Feces in 1934.</title>
        <authorList>
            <person name="Attie O."/>
            <person name="Jayaprakash A."/>
            <person name="Shah H."/>
            <person name="Paulsen I.T."/>
            <person name="Morino M."/>
            <person name="Takahashi Y."/>
            <person name="Narumi I."/>
            <person name="Sachidanandam R."/>
            <person name="Satoh K."/>
            <person name="Ito M."/>
            <person name="Krulwich T.A."/>
        </authorList>
    </citation>
    <scope>NUCLEOTIDE SEQUENCE [LARGE SCALE GENOMIC DNA]</scope>
    <source>
        <strain evidence="1 3">AV1934</strain>
    </source>
</reference>
<sequence>MNDEWTSTLSGKLYTQAGNQILLAQIPFFYLEAIFEIDEMVQRSLDIRKRNEIGEFIIDAIEDGTFYFSTFIFSARGAIEAEGVRWKVTPGDKLYVMDGQHRVEGMKYALKKLEMKKYELEMHQKNELEIKKVAKMIKQLKQYPISMQIYLDLNQDEERQMFTDLNTRRTNVHSGLIIKYDQRDEYSKLVQELSVEIKPAFEIETTSSRLTHQHSALTSLTSMRRCLLALFEGNIRHKYGRADFQDLTERQVKDVSVLFFEAWEEIFPPKMYNRSEFVCGYLGIQLALALTVYQLTKKYKMTYREAIGSLPHISQKCTWRHRDPMFTPYFNEYLGKTQNLSASSTVRNISNLFVDIIFDEGGEQIAKRFIN</sequence>
<dbReference type="InterPro" id="IPR017642">
    <property type="entry name" value="DNA_S_mod_DndB"/>
</dbReference>
<protein>
    <recommendedName>
        <fullName evidence="5">DGQHR domain-containing protein</fullName>
    </recommendedName>
</protein>
<dbReference type="AlphaFoldDB" id="A0A094XDB0"/>
<keyword evidence="3" id="KW-1185">Reference proteome</keyword>
<dbReference type="STRING" id="1218173.BALCAV_0214330"/>
<dbReference type="NCBIfam" id="TIGR03187">
    <property type="entry name" value="DGQHR"/>
    <property type="match status" value="1"/>
</dbReference>
<proteinExistence type="predicted"/>